<proteinExistence type="predicted"/>
<dbReference type="AlphaFoldDB" id="A0A0M0GMC4"/>
<keyword evidence="2" id="KW-1185">Reference proteome</keyword>
<comment type="caution">
    <text evidence="1">The sequence shown here is derived from an EMBL/GenBank/DDBJ whole genome shotgun (WGS) entry which is preliminary data.</text>
</comment>
<sequence>MDVKEKWNEDGNIKKNLKILKIVKKEKKIDDMCARLRAAGDGGSGGAEEPEVDHKLLAMVEEMRGSGSGDA</sequence>
<gene>
    <name evidence="1" type="ORF">AF331_00610</name>
</gene>
<dbReference type="PATRIC" id="fig|189381.12.peg.189"/>
<dbReference type="Proteomes" id="UP000037405">
    <property type="component" value="Unassembled WGS sequence"/>
</dbReference>
<accession>A0A0M0GMC4</accession>
<protein>
    <submittedName>
        <fullName evidence="1">Uncharacterized protein</fullName>
    </submittedName>
</protein>
<dbReference type="RefSeq" id="WP_053426322.1">
    <property type="nucleotide sequence ID" value="NZ_JAMQJB010000004.1"/>
</dbReference>
<evidence type="ECO:0000313" key="1">
    <source>
        <dbReference type="EMBL" id="KON91080.1"/>
    </source>
</evidence>
<reference evidence="2" key="1">
    <citation type="submission" date="2015-07" db="EMBL/GenBank/DDBJ databases">
        <title>Fjat-14235 jcm11544.</title>
        <authorList>
            <person name="Liu B."/>
            <person name="Wang J."/>
            <person name="Zhu Y."/>
            <person name="Liu G."/>
            <person name="Chen Q."/>
            <person name="Chen Z."/>
            <person name="Lan J."/>
            <person name="Che J."/>
            <person name="Ge C."/>
            <person name="Shi H."/>
            <person name="Pan Z."/>
            <person name="Liu X."/>
        </authorList>
    </citation>
    <scope>NUCLEOTIDE SEQUENCE [LARGE SCALE GENOMIC DNA]</scope>
    <source>
        <strain evidence="2">JCM 11544</strain>
    </source>
</reference>
<dbReference type="EMBL" id="LGUE01000001">
    <property type="protein sequence ID" value="KON91080.1"/>
    <property type="molecule type" value="Genomic_DNA"/>
</dbReference>
<evidence type="ECO:0000313" key="2">
    <source>
        <dbReference type="Proteomes" id="UP000037405"/>
    </source>
</evidence>
<name>A0A0M0GMC4_9BACI</name>
<organism evidence="1 2">
    <name type="scientific">Rossellomorea marisflavi</name>
    <dbReference type="NCBI Taxonomy" id="189381"/>
    <lineage>
        <taxon>Bacteria</taxon>
        <taxon>Bacillati</taxon>
        <taxon>Bacillota</taxon>
        <taxon>Bacilli</taxon>
        <taxon>Bacillales</taxon>
        <taxon>Bacillaceae</taxon>
        <taxon>Rossellomorea</taxon>
    </lineage>
</organism>